<dbReference type="VEuPathDB" id="FungiDB:PTTG_07246"/>
<protein>
    <submittedName>
        <fullName evidence="1 2">Uncharacterized protein</fullName>
    </submittedName>
</protein>
<reference evidence="2" key="4">
    <citation type="submission" date="2025-05" db="UniProtKB">
        <authorList>
            <consortium name="EnsemblFungi"/>
        </authorList>
    </citation>
    <scope>IDENTIFICATION</scope>
    <source>
        <strain evidence="2">isolate 1-1 / race 1 (BBBD)</strain>
    </source>
</reference>
<dbReference type="EnsemblFungi" id="PTTG_07246-t43_1">
    <property type="protein sequence ID" value="PTTG_07246-t43_1-p1"/>
    <property type="gene ID" value="PTTG_07246"/>
</dbReference>
<dbReference type="Proteomes" id="UP000005240">
    <property type="component" value="Unassembled WGS sequence"/>
</dbReference>
<keyword evidence="3" id="KW-1185">Reference proteome</keyword>
<gene>
    <name evidence="1" type="ORF">PTTG_07246</name>
</gene>
<evidence type="ECO:0000313" key="3">
    <source>
        <dbReference type="Proteomes" id="UP000005240"/>
    </source>
</evidence>
<proteinExistence type="predicted"/>
<reference evidence="1" key="2">
    <citation type="submission" date="2016-05" db="EMBL/GenBank/DDBJ databases">
        <title>Comparative analysis highlights variable genome content of wheat rusts and divergence of the mating loci.</title>
        <authorList>
            <person name="Cuomo C.A."/>
            <person name="Bakkeren G."/>
            <person name="Szabo L."/>
            <person name="Khalil H."/>
            <person name="Joly D."/>
            <person name="Goldberg J."/>
            <person name="Young S."/>
            <person name="Zeng Q."/>
            <person name="Fellers J."/>
        </authorList>
    </citation>
    <scope>NUCLEOTIDE SEQUENCE [LARGE SCALE GENOMIC DNA]</scope>
    <source>
        <strain evidence="1">1-1 BBBD Race 1</strain>
    </source>
</reference>
<organism evidence="1">
    <name type="scientific">Puccinia triticina (isolate 1-1 / race 1 (BBBD))</name>
    <name type="common">Brown leaf rust fungus</name>
    <dbReference type="NCBI Taxonomy" id="630390"/>
    <lineage>
        <taxon>Eukaryota</taxon>
        <taxon>Fungi</taxon>
        <taxon>Dikarya</taxon>
        <taxon>Basidiomycota</taxon>
        <taxon>Pucciniomycotina</taxon>
        <taxon>Pucciniomycetes</taxon>
        <taxon>Pucciniales</taxon>
        <taxon>Pucciniaceae</taxon>
        <taxon>Puccinia</taxon>
    </lineage>
</organism>
<evidence type="ECO:0000313" key="1">
    <source>
        <dbReference type="EMBL" id="OAV93112.1"/>
    </source>
</evidence>
<reference evidence="2 3" key="3">
    <citation type="journal article" date="2017" name="G3 (Bethesda)">
        <title>Comparative analysis highlights variable genome content of wheat rusts and divergence of the mating loci.</title>
        <authorList>
            <person name="Cuomo C.A."/>
            <person name="Bakkeren G."/>
            <person name="Khalil H.B."/>
            <person name="Panwar V."/>
            <person name="Joly D."/>
            <person name="Linning R."/>
            <person name="Sakthikumar S."/>
            <person name="Song X."/>
            <person name="Adiconis X."/>
            <person name="Fan L."/>
            <person name="Goldberg J.M."/>
            <person name="Levin J.Z."/>
            <person name="Young S."/>
            <person name="Zeng Q."/>
            <person name="Anikster Y."/>
            <person name="Bruce M."/>
            <person name="Wang M."/>
            <person name="Yin C."/>
            <person name="McCallum B."/>
            <person name="Szabo L.J."/>
            <person name="Hulbert S."/>
            <person name="Chen X."/>
            <person name="Fellers J.P."/>
        </authorList>
    </citation>
    <scope>NUCLEOTIDE SEQUENCE</scope>
    <source>
        <strain evidence="2">isolate 1-1 / race 1 (BBBD)</strain>
        <strain evidence="3">Isolate 1-1 / race 1 (BBBD)</strain>
    </source>
</reference>
<sequence length="335" mass="37566">MTFKLYCPKLGKVGWNTVKTKKVFALTFNTGSLSLIKFCSLVATEAGKIVDGADELINNTVPKGTLSWQVSMAYKSTPEFCKKLNYTINNEESYSHWIKTMKANLLDHTHAGLHVEMNNPVAVAKEAQIAVDIRTHVLTERAAQIAAGSASALATSVPGSNPKASNFNALDVVMNHIYAKHPLNVKYMSKWPVYIDPMSPCRYIPLTAHNTQLWAPSLQFEKLSAYKKRKLLHVVVEETHPEPYHNSAAAKELENSSVVEPNEDLMAEYLDFVKIKPSKKEEVLQILIKKDITHPSFLKSASITQDTMARWSLSPGIISQLRYNTKKFEKHRAPQ</sequence>
<name>A0A180GL83_PUCT1</name>
<dbReference type="EMBL" id="ADAS02000054">
    <property type="protein sequence ID" value="OAV93112.1"/>
    <property type="molecule type" value="Genomic_DNA"/>
</dbReference>
<reference evidence="1" key="1">
    <citation type="submission" date="2009-11" db="EMBL/GenBank/DDBJ databases">
        <authorList>
            <consortium name="The Broad Institute Genome Sequencing Platform"/>
            <person name="Ward D."/>
            <person name="Feldgarden M."/>
            <person name="Earl A."/>
            <person name="Young S.K."/>
            <person name="Zeng Q."/>
            <person name="Koehrsen M."/>
            <person name="Alvarado L."/>
            <person name="Berlin A."/>
            <person name="Bochicchio J."/>
            <person name="Borenstein D."/>
            <person name="Chapman S.B."/>
            <person name="Chen Z."/>
            <person name="Engels R."/>
            <person name="Freedman E."/>
            <person name="Gellesch M."/>
            <person name="Goldberg J."/>
            <person name="Griggs A."/>
            <person name="Gujja S."/>
            <person name="Heilman E."/>
            <person name="Heiman D."/>
            <person name="Hepburn T."/>
            <person name="Howarth C."/>
            <person name="Jen D."/>
            <person name="Larson L."/>
            <person name="Lewis B."/>
            <person name="Mehta T."/>
            <person name="Park D."/>
            <person name="Pearson M."/>
            <person name="Roberts A."/>
            <person name="Saif S."/>
            <person name="Shea T."/>
            <person name="Shenoy N."/>
            <person name="Sisk P."/>
            <person name="Stolte C."/>
            <person name="Sykes S."/>
            <person name="Thomson T."/>
            <person name="Walk T."/>
            <person name="White J."/>
            <person name="Yandava C."/>
            <person name="Izard J."/>
            <person name="Baranova O.V."/>
            <person name="Blanton J.M."/>
            <person name="Tanner A.C."/>
            <person name="Dewhirst F.E."/>
            <person name="Haas B."/>
            <person name="Nusbaum C."/>
            <person name="Birren B."/>
        </authorList>
    </citation>
    <scope>NUCLEOTIDE SEQUENCE [LARGE SCALE GENOMIC DNA]</scope>
    <source>
        <strain evidence="1">1-1 BBBD Race 1</strain>
    </source>
</reference>
<accession>A0A180GL83</accession>
<dbReference type="AlphaFoldDB" id="A0A180GL83"/>
<evidence type="ECO:0000313" key="2">
    <source>
        <dbReference type="EnsemblFungi" id="PTTG_07246-t43_1-p1"/>
    </source>
</evidence>